<dbReference type="OrthoDB" id="9906765at2759"/>
<gene>
    <name evidence="3 4" type="primary">LOC121403035</name>
</gene>
<dbReference type="GO" id="GO:0005886">
    <property type="term" value="C:plasma membrane"/>
    <property type="evidence" value="ECO:0000318"/>
    <property type="project" value="GO_Central"/>
</dbReference>
<evidence type="ECO:0000313" key="4">
    <source>
        <dbReference type="RefSeq" id="XP_041446227.1"/>
    </source>
</evidence>
<dbReference type="PANTHER" id="PTHR21180:SF32">
    <property type="entry name" value="ENDONUCLEASE_EXONUCLEASE_PHOSPHATASE FAMILY DOMAIN-CONTAINING PROTEIN 1"/>
    <property type="match status" value="1"/>
</dbReference>
<dbReference type="SUPFAM" id="SSF47781">
    <property type="entry name" value="RuvA domain 2-like"/>
    <property type="match status" value="1"/>
</dbReference>
<dbReference type="RefSeq" id="XP_041446227.1">
    <property type="nucleotide sequence ID" value="XM_041590293.1"/>
</dbReference>
<dbReference type="GeneID" id="121403035"/>
<dbReference type="Pfam" id="PF12836">
    <property type="entry name" value="HHH_3"/>
    <property type="match status" value="1"/>
</dbReference>
<feature type="compositionally biased region" description="Basic residues" evidence="1">
    <location>
        <begin position="9"/>
        <end position="18"/>
    </location>
</feature>
<dbReference type="PaxDb" id="8355-A0A1L8GLJ1"/>
<evidence type="ECO:0000256" key="1">
    <source>
        <dbReference type="SAM" id="MobiDB-lite"/>
    </source>
</evidence>
<feature type="compositionally biased region" description="Polar residues" evidence="1">
    <location>
        <begin position="129"/>
        <end position="138"/>
    </location>
</feature>
<dbReference type="PANTHER" id="PTHR21180">
    <property type="entry name" value="ENDONUCLEASE/EXONUCLEASE/PHOSPHATASE FAMILY DOMAIN-CONTAINING PROTEIN 1"/>
    <property type="match status" value="1"/>
</dbReference>
<dbReference type="KEGG" id="xla:121403035"/>
<organism evidence="2 3">
    <name type="scientific">Xenopus laevis</name>
    <name type="common">African clawed frog</name>
    <dbReference type="NCBI Taxonomy" id="8355"/>
    <lineage>
        <taxon>Eukaryota</taxon>
        <taxon>Metazoa</taxon>
        <taxon>Chordata</taxon>
        <taxon>Craniata</taxon>
        <taxon>Vertebrata</taxon>
        <taxon>Euteleostomi</taxon>
        <taxon>Amphibia</taxon>
        <taxon>Batrachia</taxon>
        <taxon>Anura</taxon>
        <taxon>Pipoidea</taxon>
        <taxon>Pipidae</taxon>
        <taxon>Xenopodinae</taxon>
        <taxon>Xenopus</taxon>
        <taxon>Xenopus</taxon>
    </lineage>
</organism>
<keyword evidence="2" id="KW-1185">Reference proteome</keyword>
<evidence type="ECO:0000313" key="2">
    <source>
        <dbReference type="Proteomes" id="UP000186698"/>
    </source>
</evidence>
<reference evidence="3 4" key="1">
    <citation type="submission" date="2025-04" db="UniProtKB">
        <authorList>
            <consortium name="RefSeq"/>
        </authorList>
    </citation>
    <scope>IDENTIFICATION</scope>
    <source>
        <strain evidence="3 4">J_2021</strain>
        <tissue evidence="3 4">Erythrocytes</tissue>
    </source>
</reference>
<feature type="compositionally biased region" description="Basic and acidic residues" evidence="1">
    <location>
        <begin position="118"/>
        <end position="128"/>
    </location>
</feature>
<proteinExistence type="predicted"/>
<dbReference type="InterPro" id="IPR051675">
    <property type="entry name" value="Endo/Exo/Phosphatase_dom_1"/>
</dbReference>
<dbReference type="AlphaFoldDB" id="A0A1L8GLJ1"/>
<feature type="region of interest" description="Disordered" evidence="1">
    <location>
        <begin position="116"/>
        <end position="138"/>
    </location>
</feature>
<protein>
    <submittedName>
        <fullName evidence="3 4">Endonuclease/exonuclease/phosphatase family domain-containing protein 1-like</fullName>
    </submittedName>
</protein>
<name>A0A1L8GLJ1_XENLA</name>
<dbReference type="InterPro" id="IPR010994">
    <property type="entry name" value="RuvA_2-like"/>
</dbReference>
<accession>A0A1L8GLJ1</accession>
<dbReference type="RefSeq" id="XP_041446225.1">
    <property type="nucleotide sequence ID" value="XM_041590291.1"/>
</dbReference>
<dbReference type="Proteomes" id="UP000186698">
    <property type="component" value="Chromosome 4L"/>
</dbReference>
<dbReference type="Gene3D" id="1.10.150.320">
    <property type="entry name" value="Photosystem II 12 kDa extrinsic protein"/>
    <property type="match status" value="1"/>
</dbReference>
<feature type="region of interest" description="Disordered" evidence="1">
    <location>
        <begin position="1"/>
        <end position="21"/>
    </location>
</feature>
<evidence type="ECO:0000313" key="3">
    <source>
        <dbReference type="RefSeq" id="XP_041446225.1"/>
    </source>
</evidence>
<sequence length="138" mass="15642">MGAEVSCRRGQRKQRKPSLRSCPNNLPESCLDINKATEEELMTLPGVNRNLAQSITAHRRKIRGFRRVEDLALVTGVGAERMLELRPEICVVKSETTMTEMNGSRTIYDDVAMSQSNTREEENIEQKNKLQSTVVLHN</sequence>
<dbReference type="STRING" id="8355.A0A1L8GLJ1"/>